<evidence type="ECO:0000313" key="1">
    <source>
        <dbReference type="EMBL" id="ACX73685.1"/>
    </source>
</evidence>
<gene>
    <name evidence="1" type="ordered locus">Fisuc_0070</name>
</gene>
<dbReference type="RefSeq" id="WP_012819915.1">
    <property type="nucleotide sequence ID" value="NC_013410.1"/>
</dbReference>
<dbReference type="Proteomes" id="UP000001497">
    <property type="component" value="Chromosome"/>
</dbReference>
<protein>
    <submittedName>
        <fullName evidence="1">Uncharacterized protein</fullName>
    </submittedName>
</protein>
<name>A0ABN3YTG0_FIBSS</name>
<sequence length="211" mass="23931">MLSRRNLRHEVPLPPELTLDSIYKALEKTQDLFSLIKDKTGVALSKIIQSNNFSGIVSNVFTKMLDECSPYKAFSDQRYPDLKNMNNGIGLEVKASNKPLKGGEGHNGHSGWHIVVCFVVLENGNIDFSQVEIANLIGFEQQNSDWKYQGSERNENDSQRTETYITTNIGTAKLRDGTIYLNSEYCTITEALKRNRRKLDLAIPYYSIFAE</sequence>
<reference evidence="1" key="1">
    <citation type="submission" date="2009-10" db="EMBL/GenBank/DDBJ databases">
        <title>Complete sequence of Fibrobacter succinogenes subsp. succinogenes S85.</title>
        <authorList>
            <consortium name="US DOE Joint Genome Institute"/>
            <person name="Lucas S."/>
            <person name="Copeland A."/>
            <person name="Lapidus A."/>
            <person name="Glavina del Rio T."/>
            <person name="Tice H."/>
            <person name="Bruce D."/>
            <person name="Goodwin L."/>
            <person name="Pitluck S."/>
            <person name="Chertkov O."/>
            <person name="Detter J.C."/>
            <person name="Han C."/>
            <person name="Tapia R."/>
            <person name="Larimer F."/>
            <person name="Land M."/>
            <person name="Hauser L."/>
            <person name="Kyrpides N."/>
            <person name="Mikhailova N."/>
            <person name="Weimer P.J."/>
            <person name="Stevenson D.M."/>
            <person name="Boyum J."/>
            <person name="Brumm P.I."/>
            <person name="Mead D."/>
        </authorList>
    </citation>
    <scope>NUCLEOTIDE SEQUENCE [LARGE SCALE GENOMIC DNA]</scope>
    <source>
        <strain evidence="1">S85</strain>
    </source>
</reference>
<accession>A0ABN3YTG0</accession>
<dbReference type="EMBL" id="CP001792">
    <property type="protein sequence ID" value="ACX73685.1"/>
    <property type="molecule type" value="Genomic_DNA"/>
</dbReference>
<keyword evidence="2" id="KW-1185">Reference proteome</keyword>
<proteinExistence type="predicted"/>
<evidence type="ECO:0000313" key="2">
    <source>
        <dbReference type="Proteomes" id="UP000001497"/>
    </source>
</evidence>
<organism evidence="1 2">
    <name type="scientific">Fibrobacter succinogenes (strain ATCC 19169 / S85)</name>
    <dbReference type="NCBI Taxonomy" id="59374"/>
    <lineage>
        <taxon>Bacteria</taxon>
        <taxon>Pseudomonadati</taxon>
        <taxon>Fibrobacterota</taxon>
        <taxon>Fibrobacteria</taxon>
        <taxon>Fibrobacterales</taxon>
        <taxon>Fibrobacteraceae</taxon>
        <taxon>Fibrobacter</taxon>
    </lineage>
</organism>